<dbReference type="GO" id="GO:0005886">
    <property type="term" value="C:plasma membrane"/>
    <property type="evidence" value="ECO:0007669"/>
    <property type="project" value="TreeGrafter"/>
</dbReference>
<dbReference type="GO" id="GO:0016887">
    <property type="term" value="F:ATP hydrolysis activity"/>
    <property type="evidence" value="ECO:0007669"/>
    <property type="project" value="InterPro"/>
</dbReference>
<accession>A0A1U9QX80</accession>
<proteinExistence type="predicted"/>
<evidence type="ECO:0000259" key="3">
    <source>
        <dbReference type="PROSITE" id="PS50893"/>
    </source>
</evidence>
<dbReference type="InterPro" id="IPR017871">
    <property type="entry name" value="ABC_transporter-like_CS"/>
</dbReference>
<dbReference type="PANTHER" id="PTHR24220">
    <property type="entry name" value="IMPORT ATP-BINDING PROTEIN"/>
    <property type="match status" value="1"/>
</dbReference>
<dbReference type="InterPro" id="IPR027417">
    <property type="entry name" value="P-loop_NTPase"/>
</dbReference>
<dbReference type="KEGG" id="snw:BBN63_20650"/>
<dbReference type="InterPro" id="IPR015854">
    <property type="entry name" value="ABC_transpr_LolD-like"/>
</dbReference>
<dbReference type="AlphaFoldDB" id="A0A1U9QX80"/>
<dbReference type="InterPro" id="IPR003593">
    <property type="entry name" value="AAA+_ATPase"/>
</dbReference>
<dbReference type="EMBL" id="CP018047">
    <property type="protein sequence ID" value="AQU68265.1"/>
    <property type="molecule type" value="Genomic_DNA"/>
</dbReference>
<evidence type="ECO:0000256" key="2">
    <source>
        <dbReference type="ARBA" id="ARBA00022840"/>
    </source>
</evidence>
<dbReference type="GO" id="GO:0022857">
    <property type="term" value="F:transmembrane transporter activity"/>
    <property type="evidence" value="ECO:0007669"/>
    <property type="project" value="TreeGrafter"/>
</dbReference>
<organism evidence="4 5">
    <name type="scientific">Streptomyces niveus</name>
    <name type="common">Streptomyces spheroides</name>
    <dbReference type="NCBI Taxonomy" id="193462"/>
    <lineage>
        <taxon>Bacteria</taxon>
        <taxon>Bacillati</taxon>
        <taxon>Actinomycetota</taxon>
        <taxon>Actinomycetes</taxon>
        <taxon>Kitasatosporales</taxon>
        <taxon>Streptomycetaceae</taxon>
        <taxon>Streptomyces</taxon>
    </lineage>
</organism>
<dbReference type="RefSeq" id="WP_078076860.1">
    <property type="nucleotide sequence ID" value="NZ_CP018047.1"/>
</dbReference>
<dbReference type="Pfam" id="PF00005">
    <property type="entry name" value="ABC_tran"/>
    <property type="match status" value="1"/>
</dbReference>
<dbReference type="Proteomes" id="UP000189677">
    <property type="component" value="Chromosome"/>
</dbReference>
<evidence type="ECO:0000313" key="5">
    <source>
        <dbReference type="Proteomes" id="UP000189677"/>
    </source>
</evidence>
<sequence length="225" mass="24066">MIDIAGLSKSFGTRVLWQDLTFTIEAGRMLALTGPSGSGKSTLLNCLGLLDTPTTGTMSHNDRDLTRLGARQIRIYRRDTLGYLFQNYALIDNATIADNLGIAIRPARNRDSTRPATSPAEALEQVGLAGREKDIVHRLSGGEQQRVALARLIVKQPALVLADEPTGALDIGNTHMVINTLRALADSGCAVVIATHDPLVRDLCDSVLEVGTSTTPTPVKELSAP</sequence>
<dbReference type="Gene3D" id="3.40.50.300">
    <property type="entry name" value="P-loop containing nucleotide triphosphate hydrolases"/>
    <property type="match status" value="1"/>
</dbReference>
<protein>
    <submittedName>
        <fullName evidence="4">Lipoprotein ABC transporter ATP-binding protein</fullName>
    </submittedName>
</protein>
<dbReference type="SUPFAM" id="SSF52540">
    <property type="entry name" value="P-loop containing nucleoside triphosphate hydrolases"/>
    <property type="match status" value="1"/>
</dbReference>
<evidence type="ECO:0000256" key="1">
    <source>
        <dbReference type="ARBA" id="ARBA00022741"/>
    </source>
</evidence>
<keyword evidence="5" id="KW-1185">Reference proteome</keyword>
<keyword evidence="4" id="KW-0449">Lipoprotein</keyword>
<dbReference type="InterPro" id="IPR003439">
    <property type="entry name" value="ABC_transporter-like_ATP-bd"/>
</dbReference>
<dbReference type="SMART" id="SM00382">
    <property type="entry name" value="AAA"/>
    <property type="match status" value="1"/>
</dbReference>
<feature type="domain" description="ABC transporter" evidence="3">
    <location>
        <begin position="2"/>
        <end position="222"/>
    </location>
</feature>
<dbReference type="PROSITE" id="PS50893">
    <property type="entry name" value="ABC_TRANSPORTER_2"/>
    <property type="match status" value="1"/>
</dbReference>
<reference evidence="4 5" key="1">
    <citation type="submission" date="2016-11" db="EMBL/GenBank/DDBJ databases">
        <title>Complete genome sequence of Streptomyces niveus SCSIO 3406.</title>
        <authorList>
            <person name="Zhu Q."/>
            <person name="Cheng W."/>
            <person name="Song Y."/>
            <person name="Li Q."/>
            <person name="Ju J."/>
        </authorList>
    </citation>
    <scope>NUCLEOTIDE SEQUENCE [LARGE SCALE GENOMIC DNA]</scope>
    <source>
        <strain evidence="4 5">SCSIO 3406</strain>
    </source>
</reference>
<keyword evidence="2 4" id="KW-0067">ATP-binding</keyword>
<evidence type="ECO:0000313" key="4">
    <source>
        <dbReference type="EMBL" id="AQU68265.1"/>
    </source>
</evidence>
<keyword evidence="1" id="KW-0547">Nucleotide-binding</keyword>
<name>A0A1U9QX80_STRNV</name>
<dbReference type="OrthoDB" id="4425833at2"/>
<dbReference type="PROSITE" id="PS00211">
    <property type="entry name" value="ABC_TRANSPORTER_1"/>
    <property type="match status" value="1"/>
</dbReference>
<gene>
    <name evidence="4" type="ORF">BBN63_20650</name>
</gene>
<dbReference type="GO" id="GO:0005524">
    <property type="term" value="F:ATP binding"/>
    <property type="evidence" value="ECO:0007669"/>
    <property type="project" value="UniProtKB-KW"/>
</dbReference>